<evidence type="ECO:0000256" key="1">
    <source>
        <dbReference type="SAM" id="MobiDB-lite"/>
    </source>
</evidence>
<dbReference type="Proteomes" id="UP000059680">
    <property type="component" value="Chromosome 2"/>
</dbReference>
<dbReference type="PaxDb" id="39947-A0A0P0VNK3"/>
<proteinExistence type="predicted"/>
<organism evidence="2 3">
    <name type="scientific">Oryza sativa subsp. japonica</name>
    <name type="common">Rice</name>
    <dbReference type="NCBI Taxonomy" id="39947"/>
    <lineage>
        <taxon>Eukaryota</taxon>
        <taxon>Viridiplantae</taxon>
        <taxon>Streptophyta</taxon>
        <taxon>Embryophyta</taxon>
        <taxon>Tracheophyta</taxon>
        <taxon>Spermatophyta</taxon>
        <taxon>Magnoliopsida</taxon>
        <taxon>Liliopsida</taxon>
        <taxon>Poales</taxon>
        <taxon>Poaceae</taxon>
        <taxon>BOP clade</taxon>
        <taxon>Oryzoideae</taxon>
        <taxon>Oryzeae</taxon>
        <taxon>Oryzinae</taxon>
        <taxon>Oryza</taxon>
        <taxon>Oryza sativa</taxon>
    </lineage>
</organism>
<reference evidence="2 3" key="2">
    <citation type="journal article" date="2013" name="Plant Cell Physiol.">
        <title>Rice Annotation Project Database (RAP-DB): an integrative and interactive database for rice genomics.</title>
        <authorList>
            <person name="Sakai H."/>
            <person name="Lee S.S."/>
            <person name="Tanaka T."/>
            <person name="Numa H."/>
            <person name="Kim J."/>
            <person name="Kawahara Y."/>
            <person name="Wakimoto H."/>
            <person name="Yang C.C."/>
            <person name="Iwamoto M."/>
            <person name="Abe T."/>
            <person name="Yamada Y."/>
            <person name="Muto A."/>
            <person name="Inokuchi H."/>
            <person name="Ikemura T."/>
            <person name="Matsumoto T."/>
            <person name="Sasaki T."/>
            <person name="Itoh T."/>
        </authorList>
    </citation>
    <scope>NUCLEOTIDE SEQUENCE [LARGE SCALE GENOMIC DNA]</scope>
    <source>
        <strain evidence="3">cv. Nipponbare</strain>
    </source>
</reference>
<dbReference type="EMBL" id="AP014958">
    <property type="protein sequence ID" value="BAS80363.1"/>
    <property type="molecule type" value="Genomic_DNA"/>
</dbReference>
<protein>
    <submittedName>
        <fullName evidence="2">Os02g0689133 protein</fullName>
    </submittedName>
</protein>
<reference evidence="2 3" key="3">
    <citation type="journal article" date="2013" name="Rice">
        <title>Improvement of the Oryza sativa Nipponbare reference genome using next generation sequence and optical map data.</title>
        <authorList>
            <person name="Kawahara Y."/>
            <person name="de la Bastide M."/>
            <person name="Hamilton J.P."/>
            <person name="Kanamori H."/>
            <person name="McCombie W.R."/>
            <person name="Ouyang S."/>
            <person name="Schwartz D.C."/>
            <person name="Tanaka T."/>
            <person name="Wu J."/>
            <person name="Zhou S."/>
            <person name="Childs K.L."/>
            <person name="Davidson R.M."/>
            <person name="Lin H."/>
            <person name="Quesada-Ocampo L."/>
            <person name="Vaillancourt B."/>
            <person name="Sakai H."/>
            <person name="Lee S.S."/>
            <person name="Kim J."/>
            <person name="Numa H."/>
            <person name="Itoh T."/>
            <person name="Buell C.R."/>
            <person name="Matsumoto T."/>
        </authorList>
    </citation>
    <scope>NUCLEOTIDE SEQUENCE [LARGE SCALE GENOMIC DNA]</scope>
    <source>
        <strain evidence="3">cv. Nipponbare</strain>
    </source>
</reference>
<sequence>MGCSSRGRQRPVSITAWVAPQLGTGHLVPGHEPASSERRPLDAGRATAKQDGGSAQAAQDGGSGVGCAEAAQTAQAAHGRLLPMPNLDLSRMRGRGLIDQVY</sequence>
<evidence type="ECO:0000313" key="3">
    <source>
        <dbReference type="Proteomes" id="UP000059680"/>
    </source>
</evidence>
<dbReference type="AlphaFoldDB" id="A0A0P0VNK3"/>
<evidence type="ECO:0000313" key="2">
    <source>
        <dbReference type="EMBL" id="BAS80363.1"/>
    </source>
</evidence>
<reference evidence="3" key="1">
    <citation type="journal article" date="2005" name="Nature">
        <title>The map-based sequence of the rice genome.</title>
        <authorList>
            <consortium name="International rice genome sequencing project (IRGSP)"/>
            <person name="Matsumoto T."/>
            <person name="Wu J."/>
            <person name="Kanamori H."/>
            <person name="Katayose Y."/>
            <person name="Fujisawa M."/>
            <person name="Namiki N."/>
            <person name="Mizuno H."/>
            <person name="Yamamoto K."/>
            <person name="Antonio B.A."/>
            <person name="Baba T."/>
            <person name="Sakata K."/>
            <person name="Nagamura Y."/>
            <person name="Aoki H."/>
            <person name="Arikawa K."/>
            <person name="Arita K."/>
            <person name="Bito T."/>
            <person name="Chiden Y."/>
            <person name="Fujitsuka N."/>
            <person name="Fukunaka R."/>
            <person name="Hamada M."/>
            <person name="Harada C."/>
            <person name="Hayashi A."/>
            <person name="Hijishita S."/>
            <person name="Honda M."/>
            <person name="Hosokawa S."/>
            <person name="Ichikawa Y."/>
            <person name="Idonuma A."/>
            <person name="Iijima M."/>
            <person name="Ikeda M."/>
            <person name="Ikeno M."/>
            <person name="Ito K."/>
            <person name="Ito S."/>
            <person name="Ito T."/>
            <person name="Ito Y."/>
            <person name="Ito Y."/>
            <person name="Iwabuchi A."/>
            <person name="Kamiya K."/>
            <person name="Karasawa W."/>
            <person name="Kurita K."/>
            <person name="Katagiri S."/>
            <person name="Kikuta A."/>
            <person name="Kobayashi H."/>
            <person name="Kobayashi N."/>
            <person name="Machita K."/>
            <person name="Maehara T."/>
            <person name="Masukawa M."/>
            <person name="Mizubayashi T."/>
            <person name="Mukai Y."/>
            <person name="Nagasaki H."/>
            <person name="Nagata Y."/>
            <person name="Naito S."/>
            <person name="Nakashima M."/>
            <person name="Nakama Y."/>
            <person name="Nakamichi Y."/>
            <person name="Nakamura M."/>
            <person name="Meguro A."/>
            <person name="Negishi M."/>
            <person name="Ohta I."/>
            <person name="Ohta T."/>
            <person name="Okamoto M."/>
            <person name="Ono N."/>
            <person name="Saji S."/>
            <person name="Sakaguchi M."/>
            <person name="Sakai K."/>
            <person name="Shibata M."/>
            <person name="Shimokawa T."/>
            <person name="Song J."/>
            <person name="Takazaki Y."/>
            <person name="Terasawa K."/>
            <person name="Tsugane M."/>
            <person name="Tsuji K."/>
            <person name="Ueda S."/>
            <person name="Waki K."/>
            <person name="Yamagata H."/>
            <person name="Yamamoto M."/>
            <person name="Yamamoto S."/>
            <person name="Yamane H."/>
            <person name="Yoshiki S."/>
            <person name="Yoshihara R."/>
            <person name="Yukawa K."/>
            <person name="Zhong H."/>
            <person name="Yano M."/>
            <person name="Yuan Q."/>
            <person name="Ouyang S."/>
            <person name="Liu J."/>
            <person name="Jones K.M."/>
            <person name="Gansberger K."/>
            <person name="Moffat K."/>
            <person name="Hill J."/>
            <person name="Bera J."/>
            <person name="Fadrosh D."/>
            <person name="Jin S."/>
            <person name="Johri S."/>
            <person name="Kim M."/>
            <person name="Overton L."/>
            <person name="Reardon M."/>
            <person name="Tsitrin T."/>
            <person name="Vuong H."/>
            <person name="Weaver B."/>
            <person name="Ciecko A."/>
            <person name="Tallon L."/>
            <person name="Jackson J."/>
            <person name="Pai G."/>
            <person name="Aken S.V."/>
            <person name="Utterback T."/>
            <person name="Reidmuller S."/>
            <person name="Feldblyum T."/>
            <person name="Hsiao J."/>
            <person name="Zismann V."/>
            <person name="Iobst S."/>
            <person name="de Vazeille A.R."/>
            <person name="Buell C.R."/>
            <person name="Ying K."/>
            <person name="Li Y."/>
            <person name="Lu T."/>
            <person name="Huang Y."/>
            <person name="Zhao Q."/>
            <person name="Feng Q."/>
            <person name="Zhang L."/>
            <person name="Zhu J."/>
            <person name="Weng Q."/>
            <person name="Mu J."/>
            <person name="Lu Y."/>
            <person name="Fan D."/>
            <person name="Liu Y."/>
            <person name="Guan J."/>
            <person name="Zhang Y."/>
            <person name="Yu S."/>
            <person name="Liu X."/>
            <person name="Zhang Y."/>
            <person name="Hong G."/>
            <person name="Han B."/>
            <person name="Choisne N."/>
            <person name="Demange N."/>
            <person name="Orjeda G."/>
            <person name="Samain S."/>
            <person name="Cattolico L."/>
            <person name="Pelletier E."/>
            <person name="Couloux A."/>
            <person name="Segurens B."/>
            <person name="Wincker P."/>
            <person name="D'Hont A."/>
            <person name="Scarpelli C."/>
            <person name="Weissenbach J."/>
            <person name="Salanoubat M."/>
            <person name="Quetier F."/>
            <person name="Yu Y."/>
            <person name="Kim H.R."/>
            <person name="Rambo T."/>
            <person name="Currie J."/>
            <person name="Collura K."/>
            <person name="Luo M."/>
            <person name="Yang T."/>
            <person name="Ammiraju J.S.S."/>
            <person name="Engler F."/>
            <person name="Soderlund C."/>
            <person name="Wing R.A."/>
            <person name="Palmer L.E."/>
            <person name="de la Bastide M."/>
            <person name="Spiegel L."/>
            <person name="Nascimento L."/>
            <person name="Zutavern T."/>
            <person name="O'Shaughnessy A."/>
            <person name="Dike S."/>
            <person name="Dedhia N."/>
            <person name="Preston R."/>
            <person name="Balija V."/>
            <person name="McCombie W.R."/>
            <person name="Chow T."/>
            <person name="Chen H."/>
            <person name="Chung M."/>
            <person name="Chen C."/>
            <person name="Shaw J."/>
            <person name="Wu H."/>
            <person name="Hsiao K."/>
            <person name="Chao Y."/>
            <person name="Chu M."/>
            <person name="Cheng C."/>
            <person name="Hour A."/>
            <person name="Lee P."/>
            <person name="Lin S."/>
            <person name="Lin Y."/>
            <person name="Liou J."/>
            <person name="Liu S."/>
            <person name="Hsing Y."/>
            <person name="Raghuvanshi S."/>
            <person name="Mohanty A."/>
            <person name="Bharti A.K."/>
            <person name="Gaur A."/>
            <person name="Gupta V."/>
            <person name="Kumar D."/>
            <person name="Ravi V."/>
            <person name="Vij S."/>
            <person name="Kapur A."/>
            <person name="Khurana P."/>
            <person name="Khurana P."/>
            <person name="Khurana J.P."/>
            <person name="Tyagi A.K."/>
            <person name="Gaikwad K."/>
            <person name="Singh A."/>
            <person name="Dalal V."/>
            <person name="Srivastava S."/>
            <person name="Dixit A."/>
            <person name="Pal A.K."/>
            <person name="Ghazi I.A."/>
            <person name="Yadav M."/>
            <person name="Pandit A."/>
            <person name="Bhargava A."/>
            <person name="Sureshbabu K."/>
            <person name="Batra K."/>
            <person name="Sharma T.R."/>
            <person name="Mohapatra T."/>
            <person name="Singh N.K."/>
            <person name="Messing J."/>
            <person name="Nelson A.B."/>
            <person name="Fuks G."/>
            <person name="Kavchok S."/>
            <person name="Keizer G."/>
            <person name="Linton E."/>
            <person name="Llaca V."/>
            <person name="Song R."/>
            <person name="Tanyolac B."/>
            <person name="Young S."/>
            <person name="Ho-Il K."/>
            <person name="Hahn J.H."/>
            <person name="Sangsakoo G."/>
            <person name="Vanavichit A."/>
            <person name="de Mattos Luiz.A.T."/>
            <person name="Zimmer P.D."/>
            <person name="Malone G."/>
            <person name="Dellagostin O."/>
            <person name="de Oliveira A.C."/>
            <person name="Bevan M."/>
            <person name="Bancroft I."/>
            <person name="Minx P."/>
            <person name="Cordum H."/>
            <person name="Wilson R."/>
            <person name="Cheng Z."/>
            <person name="Jin W."/>
            <person name="Jiang J."/>
            <person name="Leong S.A."/>
            <person name="Iwama H."/>
            <person name="Gojobori T."/>
            <person name="Itoh T."/>
            <person name="Niimura Y."/>
            <person name="Fujii Y."/>
            <person name="Habara T."/>
            <person name="Sakai H."/>
            <person name="Sato Y."/>
            <person name="Wilson G."/>
            <person name="Kumar K."/>
            <person name="McCouch S."/>
            <person name="Juretic N."/>
            <person name="Hoen D."/>
            <person name="Wright S."/>
            <person name="Bruskiewich R."/>
            <person name="Bureau T."/>
            <person name="Miyao A."/>
            <person name="Hirochika H."/>
            <person name="Nishikawa T."/>
            <person name="Kadowaki K."/>
            <person name="Sugiura M."/>
            <person name="Burr B."/>
            <person name="Sasaki T."/>
        </authorList>
    </citation>
    <scope>NUCLEOTIDE SEQUENCE [LARGE SCALE GENOMIC DNA]</scope>
    <source>
        <strain evidence="3">cv. Nipponbare</strain>
    </source>
</reference>
<gene>
    <name evidence="2" type="ordered locus">Os02g0689133</name>
    <name evidence="2" type="ORF">OSNPB_020689133</name>
</gene>
<name>A0A0P0VNK3_ORYSJ</name>
<feature type="compositionally biased region" description="Low complexity" evidence="1">
    <location>
        <begin position="50"/>
        <end position="60"/>
    </location>
</feature>
<keyword evidence="3" id="KW-1185">Reference proteome</keyword>
<accession>A0A0P0VNK3</accession>
<dbReference type="InParanoid" id="A0A0P0VNK3"/>
<feature type="region of interest" description="Disordered" evidence="1">
    <location>
        <begin position="1"/>
        <end position="66"/>
    </location>
</feature>